<dbReference type="Proteomes" id="UP000298416">
    <property type="component" value="Unassembled WGS sequence"/>
</dbReference>
<dbReference type="PANTHER" id="PTHR48161:SF1">
    <property type="entry name" value="(RAPE) HYPOTHETICAL PROTEIN"/>
    <property type="match status" value="1"/>
</dbReference>
<feature type="region of interest" description="Disordered" evidence="1">
    <location>
        <begin position="698"/>
        <end position="748"/>
    </location>
</feature>
<sequence length="748" mass="82992">MDQLIADFVSRMGLALPVAILVAVRAGRMIHQMNSQNMETKVTDLTINVVKEKIVDQLSKELRVYRETTEDVNLPTGVNLQEVAWDDRTFSFLWRPHSREHDDVRRRLRRIKLVGGGSSKRPPLDIDLNAPEQEPAPQLESDEASRAQETGKPVIKQSTRRAQNAKSFYLISSYYVSILLGWDWNFFQALLSKAFISTGARALLSKLGFAELFLILFFGGDPMVSPSGDAHGCSALSNPMEAHQPDNVPAQAPVANQPVDLNRTPSPNPMLSLLMDQLEEAKRDLEILESRPPTTPAEVRANLEEVRVLGSALTKLLSESMNAGPWMRLDERKMPKSGSRGSGNWEQFNRDRGKHRSFCLPRILPGEKVNLPLGADRRPLLEMSRSEKAGSLGKQASRRQLPILSFFMKSSEPFQQWGLGTDMMIGLGRAAGLLRAPHVTRARRGLEPYCGRDASRAGLLEMRPFGKAKSISGHQTLQLMKRPYGSVYVVTLPAFQRCLEDGPDAAERRPGSGFPAGRGTGDGHLKAHHDLQATPARPGKATRLGNALLDLCDNLINKRRKRRKRFRSTSPGSTRSLGLVYYQQGPRFPSLHHEPPTLLHLAALMGPPATGDLKISPFDLSWHRGKNKTKRQAGFKTFLTKAIKNSEDKESMFTVESGSGGSSFKASIRENFDKEGERFGEALKVQSSKQVDGLDCLRGKRPNLPMKVRKKERTESAAIGLPRKDLRSPSKAVKGGKALGCGKSKDWE</sequence>
<feature type="region of interest" description="Disordered" evidence="1">
    <location>
        <begin position="116"/>
        <end position="158"/>
    </location>
</feature>
<evidence type="ECO:0000256" key="1">
    <source>
        <dbReference type="SAM" id="MobiDB-lite"/>
    </source>
</evidence>
<protein>
    <submittedName>
        <fullName evidence="2">Uncharacterized protein</fullName>
    </submittedName>
</protein>
<evidence type="ECO:0000313" key="2">
    <source>
        <dbReference type="EMBL" id="KAG6384133.1"/>
    </source>
</evidence>
<dbReference type="EMBL" id="PNBA02000261">
    <property type="protein sequence ID" value="KAG6384133.1"/>
    <property type="molecule type" value="Genomic_DNA"/>
</dbReference>
<proteinExistence type="predicted"/>
<dbReference type="AlphaFoldDB" id="A0A8X8YXN8"/>
<evidence type="ECO:0000313" key="3">
    <source>
        <dbReference type="Proteomes" id="UP000298416"/>
    </source>
</evidence>
<name>A0A8X8YXN8_SALSN</name>
<organism evidence="2">
    <name type="scientific">Salvia splendens</name>
    <name type="common">Scarlet sage</name>
    <dbReference type="NCBI Taxonomy" id="180675"/>
    <lineage>
        <taxon>Eukaryota</taxon>
        <taxon>Viridiplantae</taxon>
        <taxon>Streptophyta</taxon>
        <taxon>Embryophyta</taxon>
        <taxon>Tracheophyta</taxon>
        <taxon>Spermatophyta</taxon>
        <taxon>Magnoliopsida</taxon>
        <taxon>eudicotyledons</taxon>
        <taxon>Gunneridae</taxon>
        <taxon>Pentapetalae</taxon>
        <taxon>asterids</taxon>
        <taxon>lamiids</taxon>
        <taxon>Lamiales</taxon>
        <taxon>Lamiaceae</taxon>
        <taxon>Nepetoideae</taxon>
        <taxon>Mentheae</taxon>
        <taxon>Salviinae</taxon>
        <taxon>Salvia</taxon>
        <taxon>Salvia subgen. Calosphace</taxon>
        <taxon>core Calosphace</taxon>
    </lineage>
</organism>
<accession>A0A8X8YXN8</accession>
<gene>
    <name evidence="2" type="ORF">SASPL_156067</name>
</gene>
<reference evidence="2" key="1">
    <citation type="submission" date="2018-01" db="EMBL/GenBank/DDBJ databases">
        <authorList>
            <person name="Mao J.F."/>
        </authorList>
    </citation>
    <scope>NUCLEOTIDE SEQUENCE</scope>
    <source>
        <strain evidence="2">Huo1</strain>
        <tissue evidence="2">Leaf</tissue>
    </source>
</reference>
<comment type="caution">
    <text evidence="2">The sequence shown here is derived from an EMBL/GenBank/DDBJ whole genome shotgun (WGS) entry which is preliminary data.</text>
</comment>
<reference evidence="2" key="2">
    <citation type="submission" date="2020-08" db="EMBL/GenBank/DDBJ databases">
        <title>Plant Genome Project.</title>
        <authorList>
            <person name="Zhang R.-G."/>
        </authorList>
    </citation>
    <scope>NUCLEOTIDE SEQUENCE</scope>
    <source>
        <strain evidence="2">Huo1</strain>
        <tissue evidence="2">Leaf</tissue>
    </source>
</reference>
<feature type="region of interest" description="Disordered" evidence="1">
    <location>
        <begin position="502"/>
        <end position="526"/>
    </location>
</feature>
<dbReference type="PANTHER" id="PTHR48161">
    <property type="entry name" value="BNACNNG12870D PROTEIN"/>
    <property type="match status" value="1"/>
</dbReference>
<keyword evidence="3" id="KW-1185">Reference proteome</keyword>